<name>A0AAU1ZUI6_9ACTN</name>
<dbReference type="EMBL" id="CP108222">
    <property type="protein sequence ID" value="WTT15635.1"/>
    <property type="molecule type" value="Genomic_DNA"/>
</dbReference>
<dbReference type="AlphaFoldDB" id="A0AAU1ZUI6"/>
<dbReference type="InterPro" id="IPR011009">
    <property type="entry name" value="Kinase-like_dom_sf"/>
</dbReference>
<gene>
    <name evidence="1" type="ORF">OHA22_08930</name>
</gene>
<organism evidence="1">
    <name type="scientific">Streptomyces sp. NBC_00093</name>
    <dbReference type="NCBI Taxonomy" id="2975649"/>
    <lineage>
        <taxon>Bacteria</taxon>
        <taxon>Bacillati</taxon>
        <taxon>Actinomycetota</taxon>
        <taxon>Actinomycetes</taxon>
        <taxon>Kitasatosporales</taxon>
        <taxon>Streptomycetaceae</taxon>
        <taxon>Streptomyces</taxon>
    </lineage>
</organism>
<accession>A0AAU1ZUI6</accession>
<protein>
    <submittedName>
        <fullName evidence="1">Aminoglycoside phosphotransferase</fullName>
    </submittedName>
</protein>
<dbReference type="SUPFAM" id="SSF56112">
    <property type="entry name" value="Protein kinase-like (PK-like)"/>
    <property type="match status" value="1"/>
</dbReference>
<evidence type="ECO:0000313" key="1">
    <source>
        <dbReference type="EMBL" id="WTT15635.1"/>
    </source>
</evidence>
<proteinExistence type="predicted"/>
<reference evidence="1" key="1">
    <citation type="submission" date="2022-10" db="EMBL/GenBank/DDBJ databases">
        <title>The complete genomes of actinobacterial strains from the NBC collection.</title>
        <authorList>
            <person name="Joergensen T.S."/>
            <person name="Alvarez Arevalo M."/>
            <person name="Sterndorff E.B."/>
            <person name="Faurdal D."/>
            <person name="Vuksanovic O."/>
            <person name="Mourched A.-S."/>
            <person name="Charusanti P."/>
            <person name="Shaw S."/>
            <person name="Blin K."/>
            <person name="Weber T."/>
        </authorList>
    </citation>
    <scope>NUCLEOTIDE SEQUENCE</scope>
    <source>
        <strain evidence="1">NBC_00093</strain>
    </source>
</reference>
<sequence>MSEIPFTEAEVREVLGPFAGPMFFATNTHNPKNGVTAGVWTVSAGERHAVLKVLTRRKQSEAGWAASDDPRHWNYWRREAHVYESGLAQAWRSYGIRAPRLLACAERADGDVALWLERLRGRPATRWRIPSHAAHARRLGAAQGAAEGSVGETPDRPWLSRGFLREYIGSKTLGQELLDDDEAWQQPLIRDHFPPGLRKDMVRLHHDREWFLHIMETLPRALNHLDHWPANLRTTGRNSALIDWSFTGDGALGEDIGNYIPDTFFDLFLPAARLPELASAVYEAYVEGLREGGWRGDERLVRLGVCASAVKYDWITGLMLARAGEERQVGYGGAEAVSAERLYRQRGLVLAFLAGWAAEARELALGVGFPGPPSGR</sequence>